<sequence>MKRNILLGSLAALVAATGAQAQNNTPAKQVEMSGVRNTPGRLPRINPDEIARGLRVPAGFTVNVFAANVGNPRMLAVAEDGTVYVSRRDSSDVWMLRDRDGDGRADERRQVARDILMAHGLALHGGKLYVASVREVQSADIRADGTLEPMKVIINDLPDGGQHPNRTIEFGPDGMMYISIGSSCNACNETNQEHATIVRARPDGTERGVFARGLRNTVGFGFHPQTREMWGSDMGSDWRGDDSPPDEINRIQVATDYGWPHCYANRVPDDYLATEPMGSRKEELCPRTAAPVLTYTAHSSPIQMKFYTGTQFPAEYRGDAFATLRGSWNRREFSGYKLVRIRFQNGQPAAIEDFATRFLTADGRHYTARIAGLAVARDGSLLFTDDDYGVIYRVSYTGAR</sequence>
<keyword evidence="4" id="KW-1185">Reference proteome</keyword>
<organism evidence="3 4">
    <name type="scientific">Longimicrobium terrae</name>
    <dbReference type="NCBI Taxonomy" id="1639882"/>
    <lineage>
        <taxon>Bacteria</taxon>
        <taxon>Pseudomonadati</taxon>
        <taxon>Gemmatimonadota</taxon>
        <taxon>Longimicrobiia</taxon>
        <taxon>Longimicrobiales</taxon>
        <taxon>Longimicrobiaceae</taxon>
        <taxon>Longimicrobium</taxon>
    </lineage>
</organism>
<feature type="domain" description="Pyrroloquinoline quinone-dependent pyranose dehydrogenase beta-propeller" evidence="2">
    <location>
        <begin position="56"/>
        <end position="395"/>
    </location>
</feature>
<keyword evidence="1" id="KW-0732">Signal</keyword>
<dbReference type="PANTHER" id="PTHR19328">
    <property type="entry name" value="HEDGEHOG-INTERACTING PROTEIN"/>
    <property type="match status" value="1"/>
</dbReference>
<dbReference type="AlphaFoldDB" id="A0A841GXQ0"/>
<dbReference type="SUPFAM" id="SSF50952">
    <property type="entry name" value="Soluble quinoprotein glucose dehydrogenase"/>
    <property type="match status" value="1"/>
</dbReference>
<evidence type="ECO:0000259" key="2">
    <source>
        <dbReference type="Pfam" id="PF22807"/>
    </source>
</evidence>
<dbReference type="InterPro" id="IPR011041">
    <property type="entry name" value="Quinoprot_gluc/sorb_DH_b-prop"/>
</dbReference>
<dbReference type="RefSeq" id="WP_170034363.1">
    <property type="nucleotide sequence ID" value="NZ_JABDTL010000001.1"/>
</dbReference>
<name>A0A841GXQ0_9BACT</name>
<evidence type="ECO:0000313" key="4">
    <source>
        <dbReference type="Proteomes" id="UP000582837"/>
    </source>
</evidence>
<dbReference type="EMBL" id="JACHIA010000005">
    <property type="protein sequence ID" value="MBB6070524.1"/>
    <property type="molecule type" value="Genomic_DNA"/>
</dbReference>
<dbReference type="Pfam" id="PF22807">
    <property type="entry name" value="TrAA12"/>
    <property type="match status" value="1"/>
</dbReference>
<evidence type="ECO:0000256" key="1">
    <source>
        <dbReference type="SAM" id="SignalP"/>
    </source>
</evidence>
<dbReference type="PANTHER" id="PTHR19328:SF53">
    <property type="entry name" value="MEMBRANE PROTEIN"/>
    <property type="match status" value="1"/>
</dbReference>
<protein>
    <submittedName>
        <fullName evidence="3">Glucose/arabinose dehydrogenase</fullName>
    </submittedName>
</protein>
<dbReference type="InterPro" id="IPR054539">
    <property type="entry name" value="Beta-prop_PDH"/>
</dbReference>
<evidence type="ECO:0000313" key="3">
    <source>
        <dbReference type="EMBL" id="MBB6070524.1"/>
    </source>
</evidence>
<feature type="chain" id="PRO_5032983976" evidence="1">
    <location>
        <begin position="22"/>
        <end position="400"/>
    </location>
</feature>
<comment type="caution">
    <text evidence="3">The sequence shown here is derived from an EMBL/GenBank/DDBJ whole genome shotgun (WGS) entry which is preliminary data.</text>
</comment>
<feature type="signal peptide" evidence="1">
    <location>
        <begin position="1"/>
        <end position="21"/>
    </location>
</feature>
<proteinExistence type="predicted"/>
<dbReference type="Proteomes" id="UP000582837">
    <property type="component" value="Unassembled WGS sequence"/>
</dbReference>
<dbReference type="InterPro" id="IPR011042">
    <property type="entry name" value="6-blade_b-propeller_TolB-like"/>
</dbReference>
<dbReference type="Gene3D" id="2.120.10.30">
    <property type="entry name" value="TolB, C-terminal domain"/>
    <property type="match status" value="1"/>
</dbReference>
<accession>A0A841GXQ0</accession>
<reference evidence="3 4" key="1">
    <citation type="submission" date="2020-08" db="EMBL/GenBank/DDBJ databases">
        <title>Genomic Encyclopedia of Type Strains, Phase IV (KMG-IV): sequencing the most valuable type-strain genomes for metagenomic binning, comparative biology and taxonomic classification.</title>
        <authorList>
            <person name="Goeker M."/>
        </authorList>
    </citation>
    <scope>NUCLEOTIDE SEQUENCE [LARGE SCALE GENOMIC DNA]</scope>
    <source>
        <strain evidence="3 4">DSM 29007</strain>
    </source>
</reference>
<gene>
    <name evidence="3" type="ORF">HNQ61_002145</name>
</gene>